<dbReference type="GO" id="GO:0046872">
    <property type="term" value="F:metal ion binding"/>
    <property type="evidence" value="ECO:0007669"/>
    <property type="project" value="UniProtKB-KW"/>
</dbReference>
<keyword evidence="4 10" id="KW-1133">Transmembrane helix</keyword>
<dbReference type="GO" id="GO:0005886">
    <property type="term" value="C:plasma membrane"/>
    <property type="evidence" value="ECO:0007669"/>
    <property type="project" value="UniProtKB-SubCell"/>
</dbReference>
<keyword evidence="6 10" id="KW-0407">Ion channel</keyword>
<evidence type="ECO:0000256" key="6">
    <source>
        <dbReference type="ARBA" id="ARBA00023303"/>
    </source>
</evidence>
<comment type="activity regulation">
    <text evidence="10">Na(+) is not transported, but it plays an essential structural role and its presence is essential for fluoride channel function.</text>
</comment>
<evidence type="ECO:0000256" key="2">
    <source>
        <dbReference type="ARBA" id="ARBA00022475"/>
    </source>
</evidence>
<name>A0A9D2RZ94_9FIRM</name>
<dbReference type="EMBL" id="DWXZ01000206">
    <property type="protein sequence ID" value="HJB38283.1"/>
    <property type="molecule type" value="Genomic_DNA"/>
</dbReference>
<feature type="transmembrane region" description="Helical" evidence="10">
    <location>
        <begin position="65"/>
        <end position="83"/>
    </location>
</feature>
<feature type="binding site" evidence="10">
    <location>
        <position position="73"/>
    </location>
    <ligand>
        <name>Na(+)</name>
        <dbReference type="ChEBI" id="CHEBI:29101"/>
        <note>structural</note>
    </ligand>
</feature>
<feature type="binding site" evidence="10">
    <location>
        <position position="76"/>
    </location>
    <ligand>
        <name>Na(+)</name>
        <dbReference type="ChEBI" id="CHEBI:29101"/>
        <note>structural</note>
    </ligand>
</feature>
<dbReference type="AlphaFoldDB" id="A0A9D2RZ94"/>
<comment type="function">
    <text evidence="9 10">Fluoride-specific ion channel. Important for reducing fluoride concentration in the cell, thus reducing its toxicity.</text>
</comment>
<feature type="transmembrane region" description="Helical" evidence="10">
    <location>
        <begin position="32"/>
        <end position="53"/>
    </location>
</feature>
<evidence type="ECO:0000256" key="10">
    <source>
        <dbReference type="HAMAP-Rule" id="MF_00454"/>
    </source>
</evidence>
<dbReference type="PANTHER" id="PTHR28259">
    <property type="entry name" value="FLUORIDE EXPORT PROTEIN 1-RELATED"/>
    <property type="match status" value="1"/>
</dbReference>
<dbReference type="GO" id="GO:0062054">
    <property type="term" value="F:fluoride channel activity"/>
    <property type="evidence" value="ECO:0007669"/>
    <property type="project" value="UniProtKB-UniRule"/>
</dbReference>
<comment type="similarity">
    <text evidence="7 10">Belongs to the fluoride channel Fluc/FEX (TC 1.A.43) family.</text>
</comment>
<dbReference type="HAMAP" id="MF_00454">
    <property type="entry name" value="FluC"/>
    <property type="match status" value="1"/>
</dbReference>
<keyword evidence="5 10" id="KW-0472">Membrane</keyword>
<sequence>MLLGSVIWVALGGAVGAVGRYGISLLPWKGAFPLLTLATNFLGAVAIGFLSGLFSQRLLGERGKLFWQTGICGGFTTFSTFSLEAVTLFQNGRYLLGGAYVLLSVVLCVAGVLLGQCLARAVAHS</sequence>
<comment type="catalytic activity">
    <reaction evidence="8">
        <text>fluoride(in) = fluoride(out)</text>
        <dbReference type="Rhea" id="RHEA:76159"/>
        <dbReference type="ChEBI" id="CHEBI:17051"/>
    </reaction>
    <physiologicalReaction direction="left-to-right" evidence="8">
        <dbReference type="Rhea" id="RHEA:76160"/>
    </physiologicalReaction>
</comment>
<dbReference type="NCBIfam" id="TIGR00494">
    <property type="entry name" value="crcB"/>
    <property type="match status" value="1"/>
</dbReference>
<evidence type="ECO:0000256" key="1">
    <source>
        <dbReference type="ARBA" id="ARBA00004651"/>
    </source>
</evidence>
<comment type="caution">
    <text evidence="11">The sequence shown here is derived from an EMBL/GenBank/DDBJ whole genome shotgun (WGS) entry which is preliminary data.</text>
</comment>
<dbReference type="PANTHER" id="PTHR28259:SF1">
    <property type="entry name" value="FLUORIDE EXPORT PROTEIN 1-RELATED"/>
    <property type="match status" value="1"/>
</dbReference>
<organism evidence="11 12">
    <name type="scientific">Candidatus Acutalibacter ornithocaccae</name>
    <dbReference type="NCBI Taxonomy" id="2838416"/>
    <lineage>
        <taxon>Bacteria</taxon>
        <taxon>Bacillati</taxon>
        <taxon>Bacillota</taxon>
        <taxon>Clostridia</taxon>
        <taxon>Eubacteriales</taxon>
        <taxon>Acutalibacteraceae</taxon>
        <taxon>Acutalibacter</taxon>
    </lineage>
</organism>
<evidence type="ECO:0000256" key="3">
    <source>
        <dbReference type="ARBA" id="ARBA00022692"/>
    </source>
</evidence>
<keyword evidence="2 10" id="KW-1003">Cell membrane</keyword>
<dbReference type="GO" id="GO:0140114">
    <property type="term" value="P:cellular detoxification of fluoride"/>
    <property type="evidence" value="ECO:0007669"/>
    <property type="project" value="UniProtKB-UniRule"/>
</dbReference>
<keyword evidence="10" id="KW-0813">Transport</keyword>
<evidence type="ECO:0000313" key="11">
    <source>
        <dbReference type="EMBL" id="HJB38283.1"/>
    </source>
</evidence>
<keyword evidence="10" id="KW-0915">Sodium</keyword>
<accession>A0A9D2RZ94</accession>
<gene>
    <name evidence="10 11" type="primary">crcB</name>
    <name evidence="10" type="synonym">fluC</name>
    <name evidence="11" type="ORF">H9942_09500</name>
</gene>
<reference evidence="11" key="2">
    <citation type="submission" date="2021-04" db="EMBL/GenBank/DDBJ databases">
        <authorList>
            <person name="Gilroy R."/>
        </authorList>
    </citation>
    <scope>NUCLEOTIDE SEQUENCE</scope>
    <source>
        <strain evidence="11">ChiBcolR8-3208</strain>
    </source>
</reference>
<keyword evidence="10" id="KW-0479">Metal-binding</keyword>
<proteinExistence type="inferred from homology"/>
<protein>
    <recommendedName>
        <fullName evidence="10">Fluoride-specific ion channel FluC</fullName>
    </recommendedName>
</protein>
<evidence type="ECO:0000313" key="12">
    <source>
        <dbReference type="Proteomes" id="UP000824214"/>
    </source>
</evidence>
<reference evidence="11" key="1">
    <citation type="journal article" date="2021" name="PeerJ">
        <title>Extensive microbial diversity within the chicken gut microbiome revealed by metagenomics and culture.</title>
        <authorList>
            <person name="Gilroy R."/>
            <person name="Ravi A."/>
            <person name="Getino M."/>
            <person name="Pursley I."/>
            <person name="Horton D.L."/>
            <person name="Alikhan N.F."/>
            <person name="Baker D."/>
            <person name="Gharbi K."/>
            <person name="Hall N."/>
            <person name="Watson M."/>
            <person name="Adriaenssens E.M."/>
            <person name="Foster-Nyarko E."/>
            <person name="Jarju S."/>
            <person name="Secka A."/>
            <person name="Antonio M."/>
            <person name="Oren A."/>
            <person name="Chaudhuri R.R."/>
            <person name="La Ragione R."/>
            <person name="Hildebrand F."/>
            <person name="Pallen M.J."/>
        </authorList>
    </citation>
    <scope>NUCLEOTIDE SEQUENCE</scope>
    <source>
        <strain evidence="11">ChiBcolR8-3208</strain>
    </source>
</reference>
<evidence type="ECO:0000256" key="4">
    <source>
        <dbReference type="ARBA" id="ARBA00022989"/>
    </source>
</evidence>
<evidence type="ECO:0000256" key="7">
    <source>
        <dbReference type="ARBA" id="ARBA00035120"/>
    </source>
</evidence>
<evidence type="ECO:0000256" key="9">
    <source>
        <dbReference type="ARBA" id="ARBA00049940"/>
    </source>
</evidence>
<dbReference type="InterPro" id="IPR003691">
    <property type="entry name" value="FluC"/>
</dbReference>
<comment type="subcellular location">
    <subcellularLocation>
        <location evidence="1 10">Cell membrane</location>
        <topology evidence="1 10">Multi-pass membrane protein</topology>
    </subcellularLocation>
</comment>
<evidence type="ECO:0000256" key="8">
    <source>
        <dbReference type="ARBA" id="ARBA00035585"/>
    </source>
</evidence>
<keyword evidence="10" id="KW-0406">Ion transport</keyword>
<evidence type="ECO:0000256" key="5">
    <source>
        <dbReference type="ARBA" id="ARBA00023136"/>
    </source>
</evidence>
<dbReference type="Pfam" id="PF02537">
    <property type="entry name" value="CRCB"/>
    <property type="match status" value="1"/>
</dbReference>
<dbReference type="Proteomes" id="UP000824214">
    <property type="component" value="Unassembled WGS sequence"/>
</dbReference>
<feature type="transmembrane region" description="Helical" evidence="10">
    <location>
        <begin position="95"/>
        <end position="119"/>
    </location>
</feature>
<keyword evidence="3 10" id="KW-0812">Transmembrane</keyword>